<keyword evidence="4" id="KW-0963">Cytoplasm</keyword>
<dbReference type="Pfam" id="PF00472">
    <property type="entry name" value="RF-1"/>
    <property type="match status" value="1"/>
</dbReference>
<dbReference type="Pfam" id="PF03462">
    <property type="entry name" value="PCRF"/>
    <property type="match status" value="1"/>
</dbReference>
<dbReference type="InterPro" id="IPR000352">
    <property type="entry name" value="Pep_chain_release_fac_I"/>
</dbReference>
<dbReference type="SUPFAM" id="SSF75620">
    <property type="entry name" value="Release factor"/>
    <property type="match status" value="1"/>
</dbReference>
<feature type="domain" description="Prokaryotic-type class I peptide chain release factors" evidence="6">
    <location>
        <begin position="202"/>
        <end position="218"/>
    </location>
</feature>
<reference evidence="8" key="1">
    <citation type="submission" date="2017-09" db="EMBL/GenBank/DDBJ databases">
        <title>Depth-based differentiation of microbial function through sediment-hosted aquifers and enrichment of novel symbionts in the deep terrestrial subsurface.</title>
        <authorList>
            <person name="Probst A.J."/>
            <person name="Ladd B."/>
            <person name="Jarett J.K."/>
            <person name="Geller-Mcgrath D.E."/>
            <person name="Sieber C.M.K."/>
            <person name="Emerson J.B."/>
            <person name="Anantharaman K."/>
            <person name="Thomas B.C."/>
            <person name="Malmstrom R."/>
            <person name="Stieglmeier M."/>
            <person name="Klingl A."/>
            <person name="Woyke T."/>
            <person name="Ryan C.M."/>
            <person name="Banfield J.F."/>
        </authorList>
    </citation>
    <scope>NUCLEOTIDE SEQUENCE [LARGE SCALE GENOMIC DNA]</scope>
</reference>
<keyword evidence="3 4" id="KW-0648">Protein biosynthesis</keyword>
<name>A0A2M6R963_9BACT</name>
<evidence type="ECO:0000259" key="6">
    <source>
        <dbReference type="PROSITE" id="PS00745"/>
    </source>
</evidence>
<evidence type="ECO:0000313" key="8">
    <source>
        <dbReference type="Proteomes" id="UP000231162"/>
    </source>
</evidence>
<dbReference type="SMART" id="SM00937">
    <property type="entry name" value="PCRF"/>
    <property type="match status" value="1"/>
</dbReference>
<dbReference type="Gene3D" id="3.30.160.20">
    <property type="match status" value="1"/>
</dbReference>
<dbReference type="HAMAP" id="MF_00094">
    <property type="entry name" value="Rel_fac_2"/>
    <property type="match status" value="1"/>
</dbReference>
<dbReference type="NCBIfam" id="TIGR00020">
    <property type="entry name" value="prfB"/>
    <property type="match status" value="1"/>
</dbReference>
<dbReference type="InterPro" id="IPR004374">
    <property type="entry name" value="PrfB"/>
</dbReference>
<feature type="modified residue" description="N5-methylglutamine" evidence="4">
    <location>
        <position position="209"/>
    </location>
</feature>
<dbReference type="PROSITE" id="PS00745">
    <property type="entry name" value="RF_PROK_I"/>
    <property type="match status" value="1"/>
</dbReference>
<dbReference type="GO" id="GO:0016149">
    <property type="term" value="F:translation release factor activity, codon specific"/>
    <property type="evidence" value="ECO:0007669"/>
    <property type="project" value="UniProtKB-UniRule"/>
</dbReference>
<dbReference type="InterPro" id="IPR045853">
    <property type="entry name" value="Pep_chain_release_fac_I_sf"/>
</dbReference>
<comment type="subcellular location">
    <subcellularLocation>
        <location evidence="4">Cytoplasm</location>
    </subcellularLocation>
</comment>
<comment type="caution">
    <text evidence="7">The sequence shown here is derived from an EMBL/GenBank/DDBJ whole genome shotgun (WGS) entry which is preliminary data.</text>
</comment>
<comment type="similarity">
    <text evidence="1 4">Belongs to the prokaryotic/mitochondrial release factor family.</text>
</comment>
<evidence type="ECO:0000256" key="2">
    <source>
        <dbReference type="ARBA" id="ARBA00022481"/>
    </source>
</evidence>
<dbReference type="PANTHER" id="PTHR43116:SF3">
    <property type="entry name" value="CLASS I PEPTIDE CHAIN RELEASE FACTOR"/>
    <property type="match status" value="1"/>
</dbReference>
<evidence type="ECO:0000256" key="5">
    <source>
        <dbReference type="NCBIfam" id="TIGR00020"/>
    </source>
</evidence>
<evidence type="ECO:0000256" key="1">
    <source>
        <dbReference type="ARBA" id="ARBA00010835"/>
    </source>
</evidence>
<dbReference type="PANTHER" id="PTHR43116">
    <property type="entry name" value="PEPTIDE CHAIN RELEASE FACTOR 2"/>
    <property type="match status" value="1"/>
</dbReference>
<organism evidence="7 8">
    <name type="scientific">Candidatus Berkelbacteria bacterium CG10_big_fil_rev_8_21_14_0_10_43_14</name>
    <dbReference type="NCBI Taxonomy" id="1974515"/>
    <lineage>
        <taxon>Bacteria</taxon>
        <taxon>Candidatus Berkelbacteria</taxon>
    </lineage>
</organism>
<accession>A0A2M6R963</accession>
<dbReference type="Gene3D" id="3.30.70.1660">
    <property type="match status" value="1"/>
</dbReference>
<dbReference type="InterPro" id="IPR005139">
    <property type="entry name" value="PCRF"/>
</dbReference>
<evidence type="ECO:0000256" key="4">
    <source>
        <dbReference type="HAMAP-Rule" id="MF_00094"/>
    </source>
</evidence>
<dbReference type="Gene3D" id="1.20.58.410">
    <property type="entry name" value="Release factor"/>
    <property type="match status" value="1"/>
</dbReference>
<comment type="function">
    <text evidence="4">Peptide chain release factor 2 directs the termination of translation in response to the peptide chain termination codons UGA and UAA.</text>
</comment>
<evidence type="ECO:0000313" key="7">
    <source>
        <dbReference type="EMBL" id="PIS07164.1"/>
    </source>
</evidence>
<keyword evidence="2 4" id="KW-0488">Methylation</keyword>
<dbReference type="GO" id="GO:0005737">
    <property type="term" value="C:cytoplasm"/>
    <property type="evidence" value="ECO:0007669"/>
    <property type="project" value="UniProtKB-SubCell"/>
</dbReference>
<sequence>MNENKKVQIGHVLKIDDKKKRLEEIAGEMAQPDFWVDRERSVEVTKEMSALSQIVERYDGAIDDASLGELEKETLYSGEYDTSNAILSIHAGAGGTEAQDWAGMLARMYQRYCDRRRYTFTVLDESKGEEVGIKSMTAEISGYQAFGNLKSEAGVHRLVRISPFDSDKARHTSFALVEVTPELKEIKNVEIDPKELKVDFYRAGGHGGQNVNKVETAVRITHLPTGIVAASQNERGQAQNRDLAMKVLVSKLMVLLKKEHKEKFDDLKGIHLSAEWGSQIRSYVLQPYQLVKDHRTECETSDTQKVLDGELDMFIESYLRFNAKNV</sequence>
<evidence type="ECO:0000256" key="3">
    <source>
        <dbReference type="ARBA" id="ARBA00022917"/>
    </source>
</evidence>
<dbReference type="EMBL" id="PEZX01000013">
    <property type="protein sequence ID" value="PIS07164.1"/>
    <property type="molecule type" value="Genomic_DNA"/>
</dbReference>
<dbReference type="AlphaFoldDB" id="A0A2M6R963"/>
<protein>
    <recommendedName>
        <fullName evidence="4 5">Peptide chain release factor 2</fullName>
        <shortName evidence="4">RF-2</shortName>
    </recommendedName>
</protein>
<gene>
    <name evidence="4" type="primary">prfB</name>
    <name evidence="7" type="ORF">COT79_00675</name>
</gene>
<comment type="PTM">
    <text evidence="4">Methylated by PrmC. Methylation increases the termination efficiency of RF2.</text>
</comment>
<dbReference type="Proteomes" id="UP000231162">
    <property type="component" value="Unassembled WGS sequence"/>
</dbReference>
<proteinExistence type="inferred from homology"/>